<feature type="signal peptide" evidence="1">
    <location>
        <begin position="1"/>
        <end position="21"/>
    </location>
</feature>
<evidence type="ECO:0000313" key="2">
    <source>
        <dbReference type="EMBL" id="KUJ23409.1"/>
    </source>
</evidence>
<name>A0A194XTN9_MOLSC</name>
<dbReference type="AlphaFoldDB" id="A0A194XTN9"/>
<sequence length="152" mass="16915">MLVINSVAVLACLWATRPVFSEQWNGANAQQPLLPTSSSPARNYSVGFSLSSSYGAAAVIIDDVLDGKKTMTWVVHGDTAYQKTMARLSLEESRYLAPPYDDMQDYFNNVPRVLARRALKANMQVLFGYAITRNQTWCRADLVRECCGTTQP</sequence>
<dbReference type="Proteomes" id="UP000070700">
    <property type="component" value="Unassembled WGS sequence"/>
</dbReference>
<accession>A0A194XTN9</accession>
<keyword evidence="3" id="KW-1185">Reference proteome</keyword>
<dbReference type="OrthoDB" id="3643156at2759"/>
<dbReference type="KEGG" id="psco:LY89DRAFT_181611"/>
<organism evidence="2 3">
    <name type="scientific">Mollisia scopiformis</name>
    <name type="common">Conifer needle endophyte fungus</name>
    <name type="synonym">Phialocephala scopiformis</name>
    <dbReference type="NCBI Taxonomy" id="149040"/>
    <lineage>
        <taxon>Eukaryota</taxon>
        <taxon>Fungi</taxon>
        <taxon>Dikarya</taxon>
        <taxon>Ascomycota</taxon>
        <taxon>Pezizomycotina</taxon>
        <taxon>Leotiomycetes</taxon>
        <taxon>Helotiales</taxon>
        <taxon>Mollisiaceae</taxon>
        <taxon>Mollisia</taxon>
    </lineage>
</organism>
<evidence type="ECO:0000256" key="1">
    <source>
        <dbReference type="SAM" id="SignalP"/>
    </source>
</evidence>
<feature type="chain" id="PRO_5008268586" evidence="1">
    <location>
        <begin position="22"/>
        <end position="152"/>
    </location>
</feature>
<gene>
    <name evidence="2" type="ORF">LY89DRAFT_181611</name>
</gene>
<dbReference type="InParanoid" id="A0A194XTN9"/>
<reference evidence="2 3" key="1">
    <citation type="submission" date="2015-10" db="EMBL/GenBank/DDBJ databases">
        <title>Full genome of DAOMC 229536 Phialocephala scopiformis, a fungal endophyte of spruce producing the potent anti-insectan compound rugulosin.</title>
        <authorList>
            <consortium name="DOE Joint Genome Institute"/>
            <person name="Walker A.K."/>
            <person name="Frasz S.L."/>
            <person name="Seifert K.A."/>
            <person name="Miller J.D."/>
            <person name="Mondo S.J."/>
            <person name="Labutti K."/>
            <person name="Lipzen A."/>
            <person name="Dockter R."/>
            <person name="Kennedy M."/>
            <person name="Grigoriev I.V."/>
            <person name="Spatafora J.W."/>
        </authorList>
    </citation>
    <scope>NUCLEOTIDE SEQUENCE [LARGE SCALE GENOMIC DNA]</scope>
    <source>
        <strain evidence="2 3">CBS 120377</strain>
    </source>
</reference>
<dbReference type="RefSeq" id="XP_018077764.1">
    <property type="nucleotide sequence ID" value="XM_018205614.1"/>
</dbReference>
<evidence type="ECO:0000313" key="3">
    <source>
        <dbReference type="Proteomes" id="UP000070700"/>
    </source>
</evidence>
<protein>
    <submittedName>
        <fullName evidence="2">Uncharacterized protein</fullName>
    </submittedName>
</protein>
<dbReference type="EMBL" id="KQ947405">
    <property type="protein sequence ID" value="KUJ23409.1"/>
    <property type="molecule type" value="Genomic_DNA"/>
</dbReference>
<keyword evidence="1" id="KW-0732">Signal</keyword>
<dbReference type="GeneID" id="28815340"/>
<proteinExistence type="predicted"/>